<evidence type="ECO:0000256" key="1">
    <source>
        <dbReference type="ARBA" id="ARBA00006068"/>
    </source>
</evidence>
<evidence type="ECO:0000256" key="3">
    <source>
        <dbReference type="SAM" id="Phobius"/>
    </source>
</evidence>
<feature type="region of interest" description="Disordered" evidence="2">
    <location>
        <begin position="1"/>
        <end position="33"/>
    </location>
</feature>
<keyword evidence="3" id="KW-0472">Membrane</keyword>
<name>A0A6L7A4U8_LEULA</name>
<evidence type="ECO:0000256" key="2">
    <source>
        <dbReference type="SAM" id="MobiDB-lite"/>
    </source>
</evidence>
<accession>A0A6L7A4U8</accession>
<dbReference type="RefSeq" id="WP_029510296.1">
    <property type="nucleotide sequence ID" value="NZ_DAITWI010000007.1"/>
</dbReference>
<dbReference type="InterPro" id="IPR050922">
    <property type="entry name" value="LytR/CpsA/Psr_CW_biosynth"/>
</dbReference>
<comment type="similarity">
    <text evidence="1">Belongs to the LytR/CpsA/Psr (LCP) family.</text>
</comment>
<dbReference type="Gene3D" id="3.40.630.190">
    <property type="entry name" value="LCP protein"/>
    <property type="match status" value="1"/>
</dbReference>
<reference evidence="5 6" key="1">
    <citation type="submission" date="2019-12" db="EMBL/GenBank/DDBJ databases">
        <title>Complete genome sequence of Leuconostoc lactis strain AVN1 provides insights into metabolic potential.</title>
        <authorList>
            <person name="Besrour N."/>
            <person name="Najjari A."/>
            <person name="Fhoula I."/>
            <person name="Jaballah S."/>
            <person name="Klibi N."/>
            <person name="Ouzari H.I."/>
        </authorList>
    </citation>
    <scope>NUCLEOTIDE SEQUENCE [LARGE SCALE GENOMIC DNA]</scope>
    <source>
        <strain evidence="5 6">AVN1</strain>
    </source>
</reference>
<evidence type="ECO:0000313" key="6">
    <source>
        <dbReference type="Proteomes" id="UP000478636"/>
    </source>
</evidence>
<dbReference type="Pfam" id="PF03816">
    <property type="entry name" value="LytR_cpsA_psr"/>
    <property type="match status" value="1"/>
</dbReference>
<dbReference type="InterPro" id="IPR004474">
    <property type="entry name" value="LytR_CpsA_psr"/>
</dbReference>
<dbReference type="PANTHER" id="PTHR33392:SF6">
    <property type="entry name" value="POLYISOPRENYL-TEICHOIC ACID--PEPTIDOGLYCAN TEICHOIC ACID TRANSFERASE TAGU"/>
    <property type="match status" value="1"/>
</dbReference>
<dbReference type="AlphaFoldDB" id="A0A6L7A4U8"/>
<proteinExistence type="inferred from homology"/>
<comment type="caution">
    <text evidence="5">The sequence shown here is derived from an EMBL/GenBank/DDBJ whole genome shotgun (WGS) entry which is preliminary data.</text>
</comment>
<dbReference type="EMBL" id="WSZI01000008">
    <property type="protein sequence ID" value="MWN20607.1"/>
    <property type="molecule type" value="Genomic_DNA"/>
</dbReference>
<dbReference type="PANTHER" id="PTHR33392">
    <property type="entry name" value="POLYISOPRENYL-TEICHOIC ACID--PEPTIDOGLYCAN TEICHOIC ACID TRANSFERASE TAGU"/>
    <property type="match status" value="1"/>
</dbReference>
<evidence type="ECO:0000259" key="4">
    <source>
        <dbReference type="Pfam" id="PF03816"/>
    </source>
</evidence>
<organism evidence="5 6">
    <name type="scientific">Leuconostoc lactis</name>
    <dbReference type="NCBI Taxonomy" id="1246"/>
    <lineage>
        <taxon>Bacteria</taxon>
        <taxon>Bacillati</taxon>
        <taxon>Bacillota</taxon>
        <taxon>Bacilli</taxon>
        <taxon>Lactobacillales</taxon>
        <taxon>Lactobacillaceae</taxon>
        <taxon>Leuconostoc</taxon>
    </lineage>
</organism>
<keyword evidence="3" id="KW-0812">Transmembrane</keyword>
<sequence>MDNEIMSRSARREQQQQTPQMPSGGGQPPKKPRRRRKWWRWVLGLVVLLGIIGGIVFAMILGNVHKSVDKMYRSADVTKARNVTDLLKAGKPFSMLVLGTDTGALKRDRTGLTDSMMIITVNPKTKTTTMMSIPRDIMVAIAGAESTFPQKLNAAFPIAGVGATITTLQNYLNVPIDFYVLVNMGGLEKLIDQVGGVQVVSPLTFTYTPEADTTPETFKYFKGKSQFEYAKDGKNFKSYTTMDGNAALSFSRMRYDDPQGDYGRQLRQRLVLQALLKKSASVSTLLNDKFMASIATNVETDMTYNDLMNLAKKYMPATKNQVSEHMQGVGDMYAGVSYQMVPESEKQRVTNKLRQSLDLPAKKTGTQFGSAVPASDYWIAERNLNVINETLDPQ</sequence>
<evidence type="ECO:0000313" key="5">
    <source>
        <dbReference type="EMBL" id="MWN20607.1"/>
    </source>
</evidence>
<keyword evidence="3" id="KW-1133">Transmembrane helix</keyword>
<protein>
    <submittedName>
        <fullName evidence="5">LytR family transcriptional regulator</fullName>
    </submittedName>
</protein>
<gene>
    <name evidence="5" type="ORF">GQS40_01345</name>
</gene>
<feature type="domain" description="Cell envelope-related transcriptional attenuator" evidence="4">
    <location>
        <begin position="113"/>
        <end position="280"/>
    </location>
</feature>
<feature type="transmembrane region" description="Helical" evidence="3">
    <location>
        <begin position="38"/>
        <end position="61"/>
    </location>
</feature>
<dbReference type="NCBIfam" id="TIGR00350">
    <property type="entry name" value="lytR_cpsA_psr"/>
    <property type="match status" value="1"/>
</dbReference>
<dbReference type="Proteomes" id="UP000478636">
    <property type="component" value="Unassembled WGS sequence"/>
</dbReference>